<gene>
    <name evidence="1" type="primary">ORF47</name>
</gene>
<protein>
    <submittedName>
        <fullName evidence="1">Uncharacterized protein</fullName>
    </submittedName>
</protein>
<name>A0A6G9HDM1_9VIRU</name>
<accession>A0A6G9HDM1</accession>
<reference evidence="1" key="1">
    <citation type="journal article" date="2020" name="MBio">
        <title>A New Family of DNA Viruses Causing Disease in Crustaceans from Diverse Aquatic Biomes.</title>
        <authorList>
            <person name="Subramaniam K."/>
            <person name="Behringer D.C."/>
            <person name="Bojko J."/>
            <person name="Yutin N."/>
            <person name="Clark A.S."/>
            <person name="Bateman K.S."/>
            <person name="van Aerle R."/>
            <person name="Bass D."/>
            <person name="Kerr R.C."/>
            <person name="Koonin E.V."/>
            <person name="Stentiford G.D."/>
            <person name="Waltzek T.B."/>
        </authorList>
    </citation>
    <scope>NUCLEOTIDE SEQUENCE</scope>
</reference>
<dbReference type="EMBL" id="MN604015">
    <property type="protein sequence ID" value="QIQ08554.1"/>
    <property type="molecule type" value="Genomic_DNA"/>
</dbReference>
<evidence type="ECO:0000313" key="1">
    <source>
        <dbReference type="EMBL" id="QIQ08554.1"/>
    </source>
</evidence>
<sequence>MVVATGLYIFKYLQEHPYVGVGEEAAVLNTTAADLVAAAAAAVAGA</sequence>
<organism evidence="1">
    <name type="scientific">Carcinus maenas virus 1</name>
    <dbReference type="NCBI Taxonomy" id="2704945"/>
    <lineage>
        <taxon>Viruses</taxon>
    </lineage>
</organism>
<proteinExistence type="predicted"/>